<accession>A0A2J1E016</accession>
<dbReference type="AlphaFoldDB" id="A0A2J1E016"/>
<dbReference type="Proteomes" id="UP000233649">
    <property type="component" value="Unassembled WGS sequence"/>
</dbReference>
<protein>
    <submittedName>
        <fullName evidence="2">Zinc ribbon domain-containing protein</fullName>
    </submittedName>
</protein>
<evidence type="ECO:0000313" key="2">
    <source>
        <dbReference type="EMBL" id="PKH47754.1"/>
    </source>
</evidence>
<reference evidence="2 3" key="1">
    <citation type="journal article" date="2017" name="FEMS Microbiol. Ecol.">
        <title>Reconstructed genomes of novel Dehalococcoides mccartyi strains from 1,2,3,4-tetrachlorodibenzo-p-dioxin-dechlorinating enrichment cultures reveal divergent reductive dehalogenase gene profiles.</title>
        <authorList>
            <person name="Dam H.T."/>
            <person name="Vollmers J."/>
            <person name="Kaster A.K."/>
            <person name="Haggblom M.M."/>
        </authorList>
    </citation>
    <scope>NUCLEOTIDE SEQUENCE [LARGE SCALE GENOMIC DNA]</scope>
    <source>
        <strain evidence="2 3">H1-3-2.001</strain>
    </source>
</reference>
<feature type="transmembrane region" description="Helical" evidence="1">
    <location>
        <begin position="5"/>
        <end position="20"/>
    </location>
</feature>
<feature type="transmembrane region" description="Helical" evidence="1">
    <location>
        <begin position="27"/>
        <end position="50"/>
    </location>
</feature>
<keyword evidence="1" id="KW-0812">Transmembrane</keyword>
<evidence type="ECO:0000256" key="1">
    <source>
        <dbReference type="SAM" id="Phobius"/>
    </source>
</evidence>
<sequence length="90" mass="10193">MWFTIGLIIGLLFLGFLNLLKKKSFKLIWYEWVIGFIGLFLVLFTVQNFFGSLAEIESTAASMFLLVVGLPGLILLAIIWQLAARRVKKA</sequence>
<feature type="transmembrane region" description="Helical" evidence="1">
    <location>
        <begin position="62"/>
        <end position="83"/>
    </location>
</feature>
<evidence type="ECO:0000313" key="3">
    <source>
        <dbReference type="Proteomes" id="UP000233649"/>
    </source>
</evidence>
<name>A0A2J1E016_9CHLR</name>
<comment type="caution">
    <text evidence="2">The sequence shown here is derived from an EMBL/GenBank/DDBJ whole genome shotgun (WGS) entry which is preliminary data.</text>
</comment>
<keyword evidence="1" id="KW-0472">Membrane</keyword>
<proteinExistence type="predicted"/>
<organism evidence="2 3">
    <name type="scientific">Dehalococcoides mccartyi</name>
    <dbReference type="NCBI Taxonomy" id="61435"/>
    <lineage>
        <taxon>Bacteria</taxon>
        <taxon>Bacillati</taxon>
        <taxon>Chloroflexota</taxon>
        <taxon>Dehalococcoidia</taxon>
        <taxon>Dehalococcoidales</taxon>
        <taxon>Dehalococcoidaceae</taxon>
        <taxon>Dehalococcoides</taxon>
    </lineage>
</organism>
<keyword evidence="1" id="KW-1133">Transmembrane helix</keyword>
<gene>
    <name evidence="2" type="ORF">CVH13_00265</name>
</gene>
<dbReference type="EMBL" id="PHFD01000085">
    <property type="protein sequence ID" value="PKH47754.1"/>
    <property type="molecule type" value="Genomic_DNA"/>
</dbReference>